<name>A0A2I0B3W1_9ASPA</name>
<proteinExistence type="predicted"/>
<dbReference type="STRING" id="1088818.A0A2I0B3W1"/>
<organism evidence="2 3">
    <name type="scientific">Apostasia shenzhenica</name>
    <dbReference type="NCBI Taxonomy" id="1088818"/>
    <lineage>
        <taxon>Eukaryota</taxon>
        <taxon>Viridiplantae</taxon>
        <taxon>Streptophyta</taxon>
        <taxon>Embryophyta</taxon>
        <taxon>Tracheophyta</taxon>
        <taxon>Spermatophyta</taxon>
        <taxon>Magnoliopsida</taxon>
        <taxon>Liliopsida</taxon>
        <taxon>Asparagales</taxon>
        <taxon>Orchidaceae</taxon>
        <taxon>Apostasioideae</taxon>
        <taxon>Apostasia</taxon>
    </lineage>
</organism>
<dbReference type="SUPFAM" id="SSF56808">
    <property type="entry name" value="Ribosomal protein L1"/>
    <property type="match status" value="1"/>
</dbReference>
<evidence type="ECO:0000313" key="2">
    <source>
        <dbReference type="EMBL" id="PKA62484.1"/>
    </source>
</evidence>
<reference evidence="2 3" key="1">
    <citation type="journal article" date="2017" name="Nature">
        <title>The Apostasia genome and the evolution of orchids.</title>
        <authorList>
            <person name="Zhang G.Q."/>
            <person name="Liu K.W."/>
            <person name="Li Z."/>
            <person name="Lohaus R."/>
            <person name="Hsiao Y.Y."/>
            <person name="Niu S.C."/>
            <person name="Wang J.Y."/>
            <person name="Lin Y.C."/>
            <person name="Xu Q."/>
            <person name="Chen L.J."/>
            <person name="Yoshida K."/>
            <person name="Fujiwara S."/>
            <person name="Wang Z.W."/>
            <person name="Zhang Y.Q."/>
            <person name="Mitsuda N."/>
            <person name="Wang M."/>
            <person name="Liu G.H."/>
            <person name="Pecoraro L."/>
            <person name="Huang H.X."/>
            <person name="Xiao X.J."/>
            <person name="Lin M."/>
            <person name="Wu X.Y."/>
            <person name="Wu W.L."/>
            <person name="Chen Y.Y."/>
            <person name="Chang S.B."/>
            <person name="Sakamoto S."/>
            <person name="Ohme-Takagi M."/>
            <person name="Yagi M."/>
            <person name="Zeng S.J."/>
            <person name="Shen C.Y."/>
            <person name="Yeh C.M."/>
            <person name="Luo Y.B."/>
            <person name="Tsai W.C."/>
            <person name="Van de Peer Y."/>
            <person name="Liu Z.J."/>
        </authorList>
    </citation>
    <scope>NUCLEOTIDE SEQUENCE [LARGE SCALE GENOMIC DNA]</scope>
    <source>
        <strain evidence="3">cv. Shenzhen</strain>
        <tissue evidence="2">Stem</tissue>
    </source>
</reference>
<evidence type="ECO:0000313" key="3">
    <source>
        <dbReference type="Proteomes" id="UP000236161"/>
    </source>
</evidence>
<feature type="compositionally biased region" description="Basic and acidic residues" evidence="1">
    <location>
        <begin position="270"/>
        <end position="301"/>
    </location>
</feature>
<dbReference type="OrthoDB" id="10251727at2759"/>
<gene>
    <name evidence="2" type="ORF">AXF42_Ash009371</name>
</gene>
<sequence length="301" mass="33983">MDTTRRSHVSREAVARAVDSLLKWIRAHQNPKKNVAGGGDRIYLVLTLTKAPHKSQSKVYSIPLPHPLHDPSTVSLVVDDGPDSPLNLPAARGRVRSLNLPVSQILSLPDLRSGVLPDWELLFTDRRLAPSLLRFLQKYRSQMKDKKKKKKIDRRAVALNLSCDSWPEHLRRVCCSTVLNLGPGTCSGIKIGTASLGRDKVLDNVMGAVDGAVRNVPRKWSNVMAFHLKTSESLALPIYQKNDLMKVVTDIDDEHLYADSEENDEEMEAEQPRRNVKKVKEVVGKRRRDERQLSAEKKRLR</sequence>
<accession>A0A2I0B3W1</accession>
<evidence type="ECO:0000256" key="1">
    <source>
        <dbReference type="SAM" id="MobiDB-lite"/>
    </source>
</evidence>
<keyword evidence="3" id="KW-1185">Reference proteome</keyword>
<dbReference type="Proteomes" id="UP000236161">
    <property type="component" value="Unassembled WGS sequence"/>
</dbReference>
<dbReference type="Pfam" id="PF00687">
    <property type="entry name" value="Ribosomal_L1"/>
    <property type="match status" value="1"/>
</dbReference>
<protein>
    <recommendedName>
        <fullName evidence="4">Ribosomal L1 domain-containing protein 1</fullName>
    </recommendedName>
</protein>
<dbReference type="EMBL" id="KZ451917">
    <property type="protein sequence ID" value="PKA62484.1"/>
    <property type="molecule type" value="Genomic_DNA"/>
</dbReference>
<dbReference type="InterPro" id="IPR023674">
    <property type="entry name" value="Ribosomal_uL1-like"/>
</dbReference>
<evidence type="ECO:0008006" key="4">
    <source>
        <dbReference type="Google" id="ProtNLM"/>
    </source>
</evidence>
<feature type="region of interest" description="Disordered" evidence="1">
    <location>
        <begin position="257"/>
        <end position="301"/>
    </location>
</feature>
<dbReference type="AlphaFoldDB" id="A0A2I0B3W1"/>
<dbReference type="InterPro" id="IPR028364">
    <property type="entry name" value="Ribosomal_uL1/biogenesis"/>
</dbReference>
<feature type="compositionally biased region" description="Acidic residues" evidence="1">
    <location>
        <begin position="259"/>
        <end position="269"/>
    </location>
</feature>